<name>A0AAE0IUG3_9PEZI</name>
<proteinExistence type="predicted"/>
<comment type="caution">
    <text evidence="2">The sequence shown here is derived from an EMBL/GenBank/DDBJ whole genome shotgun (WGS) entry which is preliminary data.</text>
</comment>
<organism evidence="2 3">
    <name type="scientific">Apodospora peruviana</name>
    <dbReference type="NCBI Taxonomy" id="516989"/>
    <lineage>
        <taxon>Eukaryota</taxon>
        <taxon>Fungi</taxon>
        <taxon>Dikarya</taxon>
        <taxon>Ascomycota</taxon>
        <taxon>Pezizomycotina</taxon>
        <taxon>Sordariomycetes</taxon>
        <taxon>Sordariomycetidae</taxon>
        <taxon>Sordariales</taxon>
        <taxon>Lasiosphaeriaceae</taxon>
        <taxon>Apodospora</taxon>
    </lineage>
</organism>
<accession>A0AAE0IUG3</accession>
<dbReference type="AlphaFoldDB" id="A0AAE0IUG3"/>
<feature type="compositionally biased region" description="Basic and acidic residues" evidence="1">
    <location>
        <begin position="310"/>
        <end position="357"/>
    </location>
</feature>
<dbReference type="PANTHER" id="PTHR36847:SF1">
    <property type="entry name" value="AMIDOLIGASE ENZYME"/>
    <property type="match status" value="1"/>
</dbReference>
<gene>
    <name evidence="2" type="ORF">B0H66DRAFT_580220</name>
</gene>
<sequence>MSDKRSTTTEPAPPPPPPSPSPPRLPAGRPAASSSQTRPQTSPQNAIGIGIETGFLLDERKPGDPYKSLKYFARSRTDQYNASIGKLTHYPRMHSLVMDQYRGEYQMRYTEWALHHGVIEMVSPVLTAGEGREWRDKVSKMWSFLKSTYNVSANSSCRTMCTSHLEVARGNEYSWSNWIHNLNLAYKDLSRAESMLAIEACKTERDVVNLMNSDGSKYFGFNFLSLEPPKTIEFCRGATSTTVQDVFKWVRFSMAFLQASIRLPDRNAFDKFQPTIGGIKMFFDNAELVEDPGMNQRKHRDLLFHGSNPGERKEPTPVKLETLSKVKREKLEEKTRKDKGSHPMLDRLSDAKSRGII</sequence>
<evidence type="ECO:0000256" key="1">
    <source>
        <dbReference type="SAM" id="MobiDB-lite"/>
    </source>
</evidence>
<dbReference type="EMBL" id="JAUEDM010000001">
    <property type="protein sequence ID" value="KAK3331387.1"/>
    <property type="molecule type" value="Genomic_DNA"/>
</dbReference>
<feature type="region of interest" description="Disordered" evidence="1">
    <location>
        <begin position="1"/>
        <end position="46"/>
    </location>
</feature>
<reference evidence="2" key="2">
    <citation type="submission" date="2023-06" db="EMBL/GenBank/DDBJ databases">
        <authorList>
            <consortium name="Lawrence Berkeley National Laboratory"/>
            <person name="Haridas S."/>
            <person name="Hensen N."/>
            <person name="Bonometti L."/>
            <person name="Westerberg I."/>
            <person name="Brannstrom I.O."/>
            <person name="Guillou S."/>
            <person name="Cros-Aarteil S."/>
            <person name="Calhoun S."/>
            <person name="Kuo A."/>
            <person name="Mondo S."/>
            <person name="Pangilinan J."/>
            <person name="Riley R."/>
            <person name="Labutti K."/>
            <person name="Andreopoulos B."/>
            <person name="Lipzen A."/>
            <person name="Chen C."/>
            <person name="Yanf M."/>
            <person name="Daum C."/>
            <person name="Ng V."/>
            <person name="Clum A."/>
            <person name="Steindorff A."/>
            <person name="Ohm R."/>
            <person name="Martin F."/>
            <person name="Silar P."/>
            <person name="Natvig D."/>
            <person name="Lalanne C."/>
            <person name="Gautier V."/>
            <person name="Ament-Velasquez S.L."/>
            <person name="Kruys A."/>
            <person name="Hutchinson M.I."/>
            <person name="Powell A.J."/>
            <person name="Barry K."/>
            <person name="Miller A.N."/>
            <person name="Grigoriev I.V."/>
            <person name="Debuchy R."/>
            <person name="Gladieux P."/>
            <person name="Thoren M.H."/>
            <person name="Johannesson H."/>
        </authorList>
    </citation>
    <scope>NUCLEOTIDE SEQUENCE</scope>
    <source>
        <strain evidence="2">CBS 118394</strain>
    </source>
</reference>
<keyword evidence="3" id="KW-1185">Reference proteome</keyword>
<evidence type="ECO:0000313" key="2">
    <source>
        <dbReference type="EMBL" id="KAK3331387.1"/>
    </source>
</evidence>
<feature type="compositionally biased region" description="Low complexity" evidence="1">
    <location>
        <begin position="26"/>
        <end position="44"/>
    </location>
</feature>
<evidence type="ECO:0000313" key="3">
    <source>
        <dbReference type="Proteomes" id="UP001283341"/>
    </source>
</evidence>
<dbReference type="PANTHER" id="PTHR36847">
    <property type="entry name" value="AMIDOLIGASE ENZYME"/>
    <property type="match status" value="1"/>
</dbReference>
<dbReference type="Proteomes" id="UP001283341">
    <property type="component" value="Unassembled WGS sequence"/>
</dbReference>
<feature type="compositionally biased region" description="Pro residues" evidence="1">
    <location>
        <begin position="11"/>
        <end position="25"/>
    </location>
</feature>
<protein>
    <submittedName>
        <fullName evidence="2">Uncharacterized protein</fullName>
    </submittedName>
</protein>
<feature type="region of interest" description="Disordered" evidence="1">
    <location>
        <begin position="304"/>
        <end position="357"/>
    </location>
</feature>
<reference evidence="2" key="1">
    <citation type="journal article" date="2023" name="Mol. Phylogenet. Evol.">
        <title>Genome-scale phylogeny and comparative genomics of the fungal order Sordariales.</title>
        <authorList>
            <person name="Hensen N."/>
            <person name="Bonometti L."/>
            <person name="Westerberg I."/>
            <person name="Brannstrom I.O."/>
            <person name="Guillou S."/>
            <person name="Cros-Aarteil S."/>
            <person name="Calhoun S."/>
            <person name="Haridas S."/>
            <person name="Kuo A."/>
            <person name="Mondo S."/>
            <person name="Pangilinan J."/>
            <person name="Riley R."/>
            <person name="LaButti K."/>
            <person name="Andreopoulos B."/>
            <person name="Lipzen A."/>
            <person name="Chen C."/>
            <person name="Yan M."/>
            <person name="Daum C."/>
            <person name="Ng V."/>
            <person name="Clum A."/>
            <person name="Steindorff A."/>
            <person name="Ohm R.A."/>
            <person name="Martin F."/>
            <person name="Silar P."/>
            <person name="Natvig D.O."/>
            <person name="Lalanne C."/>
            <person name="Gautier V."/>
            <person name="Ament-Velasquez S.L."/>
            <person name="Kruys A."/>
            <person name="Hutchinson M.I."/>
            <person name="Powell A.J."/>
            <person name="Barry K."/>
            <person name="Miller A.N."/>
            <person name="Grigoriev I.V."/>
            <person name="Debuchy R."/>
            <person name="Gladieux P."/>
            <person name="Hiltunen Thoren M."/>
            <person name="Johannesson H."/>
        </authorList>
    </citation>
    <scope>NUCLEOTIDE SEQUENCE</scope>
    <source>
        <strain evidence="2">CBS 118394</strain>
    </source>
</reference>